<gene>
    <name evidence="3" type="ORF">KM295_02330</name>
</gene>
<reference evidence="3" key="1">
    <citation type="journal article" date="2023" name="Front. Microbiol.">
        <title>Genomic-based phylogenetic and metabolic analyses of the genus Natronomonas, and description of Natronomonas aquatica sp. nov.</title>
        <authorList>
            <person name="Garcia-Roldan A."/>
            <person name="Duran-Viseras A."/>
            <person name="de la Haba R.R."/>
            <person name="Corral P."/>
            <person name="Sanchez-Porro C."/>
            <person name="Ventosa A."/>
        </authorList>
    </citation>
    <scope>NUCLEOTIDE SEQUENCE</scope>
    <source>
        <strain evidence="3">F2-12</strain>
    </source>
</reference>
<dbReference type="InterPro" id="IPR013783">
    <property type="entry name" value="Ig-like_fold"/>
</dbReference>
<evidence type="ECO:0000313" key="3">
    <source>
        <dbReference type="EMBL" id="MCQ4332342.1"/>
    </source>
</evidence>
<accession>A0A9R1CQT5</accession>
<keyword evidence="2" id="KW-0472">Membrane</keyword>
<dbReference type="AlphaFoldDB" id="A0A9R1CQT5"/>
<keyword evidence="4" id="KW-1185">Reference proteome</keyword>
<feature type="region of interest" description="Disordered" evidence="1">
    <location>
        <begin position="349"/>
        <end position="368"/>
    </location>
</feature>
<name>A0A9R1CQT5_9EURY</name>
<dbReference type="RefSeq" id="WP_256028264.1">
    <property type="nucleotide sequence ID" value="NZ_JAHLKM010000002.1"/>
</dbReference>
<dbReference type="Gene3D" id="2.60.40.10">
    <property type="entry name" value="Immunoglobulins"/>
    <property type="match status" value="1"/>
</dbReference>
<dbReference type="EMBL" id="JAHLKM010000002">
    <property type="protein sequence ID" value="MCQ4332342.1"/>
    <property type="molecule type" value="Genomic_DNA"/>
</dbReference>
<keyword evidence="2" id="KW-0812">Transmembrane</keyword>
<keyword evidence="2" id="KW-1133">Transmembrane helix</keyword>
<organism evidence="3 4">
    <name type="scientific">Natronomonas aquatica</name>
    <dbReference type="NCBI Taxonomy" id="2841590"/>
    <lineage>
        <taxon>Archaea</taxon>
        <taxon>Methanobacteriati</taxon>
        <taxon>Methanobacteriota</taxon>
        <taxon>Stenosarchaea group</taxon>
        <taxon>Halobacteria</taxon>
        <taxon>Halobacteriales</taxon>
        <taxon>Natronomonadaceae</taxon>
        <taxon>Natronomonas</taxon>
    </lineage>
</organism>
<proteinExistence type="predicted"/>
<protein>
    <submittedName>
        <fullName evidence="3">Uncharacterized protein</fullName>
    </submittedName>
</protein>
<evidence type="ECO:0000256" key="1">
    <source>
        <dbReference type="SAM" id="MobiDB-lite"/>
    </source>
</evidence>
<feature type="transmembrane region" description="Helical" evidence="2">
    <location>
        <begin position="721"/>
        <end position="742"/>
    </location>
</feature>
<dbReference type="Proteomes" id="UP001139494">
    <property type="component" value="Unassembled WGS sequence"/>
</dbReference>
<comment type="caution">
    <text evidence="3">The sequence shown here is derived from an EMBL/GenBank/DDBJ whole genome shotgun (WGS) entry which is preliminary data.</text>
</comment>
<sequence length="765" mass="80598">MSERAAVALVAALCVLSMAAVGGVTAQTSDWTAGKSGETLTFEPGDGNTISDTVTVTNNDVNNSVDISASIGGGHSATGPGTVGPGQSATVDVTLNAGGSESATLEIGGGGNTETVDYTVRTPAYVEISNVPDWVDDEGALRGESRDAQVTVEEVGGYSGFNGLDVSGADGISGLESASASAGGSDQVTVTFTADDRAAQYSDIGGMFSVDPDDGYNVDSSVTLESFVALPAQFGDVSLGVGFIQFDEPRSAGTITRTATIDVENTGDRELDFGGVDVDSTDFQEVNVVDTPGTIAPDSSEPVEIEIVASTDMGEGSYDFDATVQSSDASVDSADVSETIEVRHGISMDVSPTQTGVGDVPIGNSESTSVTVSEELGYRNIRNPEVTLEDGNEEYIEVTSGVGSTIGSGSSATVGYEVQFDPSADIGSGYTWTFVIDGEGVDSREVTVTATPIPLNLDPLLEDLDEAPAGSEALDQTSGQTVQLVNEMDQRIREDDVPREDVTTVLTFGDGVIRYLEAIAATDELIENGSYDAAQEELIRAAVAYDTMTTYGQAIRDDDLRSQAMTIRDTAGSELESRLQTQESYYQEQLEAEDTAPIEEASIQSELALIASLRGDTERAQSLEADSEAAFETYSTLVSEGETERQQAVNTWGGMQSDIFVSVPGQPLILNPTHYGEFEERSETLLSNYDDAEAAFTEAGETTRAETVAEERSQRASALTIARWSLFASMGLTVVFVVALIVHTSRGMYWYVQDSKESVTGDFLV</sequence>
<evidence type="ECO:0000313" key="4">
    <source>
        <dbReference type="Proteomes" id="UP001139494"/>
    </source>
</evidence>
<evidence type="ECO:0000256" key="2">
    <source>
        <dbReference type="SAM" id="Phobius"/>
    </source>
</evidence>